<keyword evidence="1" id="KW-0175">Coiled coil</keyword>
<dbReference type="PANTHER" id="PTHR34220:SF7">
    <property type="entry name" value="SENSOR HISTIDINE KINASE YPDA"/>
    <property type="match status" value="1"/>
</dbReference>
<proteinExistence type="predicted"/>
<dbReference type="Pfam" id="PF06580">
    <property type="entry name" value="His_kinase"/>
    <property type="match status" value="1"/>
</dbReference>
<feature type="coiled-coil region" evidence="1">
    <location>
        <begin position="32"/>
        <end position="66"/>
    </location>
</feature>
<keyword evidence="2" id="KW-0472">Membrane</keyword>
<keyword evidence="4" id="KW-0808">Transferase</keyword>
<feature type="domain" description="Signal transduction histidine kinase internal region" evidence="3">
    <location>
        <begin position="59"/>
        <end position="137"/>
    </location>
</feature>
<dbReference type="Gene3D" id="3.30.565.10">
    <property type="entry name" value="Histidine kinase-like ATPase, C-terminal domain"/>
    <property type="match status" value="1"/>
</dbReference>
<evidence type="ECO:0000259" key="3">
    <source>
        <dbReference type="Pfam" id="PF06580"/>
    </source>
</evidence>
<dbReference type="GO" id="GO:0016020">
    <property type="term" value="C:membrane"/>
    <property type="evidence" value="ECO:0007669"/>
    <property type="project" value="InterPro"/>
</dbReference>
<evidence type="ECO:0000313" key="4">
    <source>
        <dbReference type="EMBL" id="APH03489.1"/>
    </source>
</evidence>
<name>A0A1L3MMB4_9BACI</name>
<dbReference type="KEGG" id="bwh:A9C19_01240"/>
<keyword evidence="2" id="KW-0812">Transmembrane</keyword>
<dbReference type="InterPro" id="IPR050640">
    <property type="entry name" value="Bact_2-comp_sensor_kinase"/>
</dbReference>
<keyword evidence="2" id="KW-1133">Transmembrane helix</keyword>
<keyword evidence="4" id="KW-0418">Kinase</keyword>
<keyword evidence="5" id="KW-1185">Reference proteome</keyword>
<organism evidence="4 5">
    <name type="scientific">Bacillus weihaiensis</name>
    <dbReference type="NCBI Taxonomy" id="1547283"/>
    <lineage>
        <taxon>Bacteria</taxon>
        <taxon>Bacillati</taxon>
        <taxon>Bacillota</taxon>
        <taxon>Bacilli</taxon>
        <taxon>Bacillales</taxon>
        <taxon>Bacillaceae</taxon>
        <taxon>Bacillus</taxon>
    </lineage>
</organism>
<dbReference type="GO" id="GO:0000155">
    <property type="term" value="F:phosphorelay sensor kinase activity"/>
    <property type="evidence" value="ECO:0007669"/>
    <property type="project" value="InterPro"/>
</dbReference>
<reference evidence="4 5" key="1">
    <citation type="journal article" date="2016" name="Sci. Rep.">
        <title>Complete genome sequence and transcriptomic analysis of a novel marine strain Bacillus weihaiensis reveals the mechanism of brown algae degradation.</title>
        <authorList>
            <person name="Zhu Y."/>
            <person name="Chen P."/>
            <person name="Bao Y."/>
            <person name="Men Y."/>
            <person name="Zeng Y."/>
            <person name="Yang J."/>
            <person name="Sun J."/>
            <person name="Sun Y."/>
        </authorList>
    </citation>
    <scope>NUCLEOTIDE SEQUENCE [LARGE SCALE GENOMIC DNA]</scope>
    <source>
        <strain evidence="4 5">Alg07</strain>
    </source>
</reference>
<evidence type="ECO:0000313" key="5">
    <source>
        <dbReference type="Proteomes" id="UP000181936"/>
    </source>
</evidence>
<evidence type="ECO:0000256" key="1">
    <source>
        <dbReference type="SAM" id="Coils"/>
    </source>
</evidence>
<dbReference type="Proteomes" id="UP000181936">
    <property type="component" value="Chromosome"/>
</dbReference>
<dbReference type="AlphaFoldDB" id="A0A1L3MMB4"/>
<protein>
    <submittedName>
        <fullName evidence="4">Histidine kinase</fullName>
    </submittedName>
</protein>
<dbReference type="PANTHER" id="PTHR34220">
    <property type="entry name" value="SENSOR HISTIDINE KINASE YPDA"/>
    <property type="match status" value="1"/>
</dbReference>
<feature type="transmembrane region" description="Helical" evidence="2">
    <location>
        <begin position="12"/>
        <end position="32"/>
    </location>
</feature>
<gene>
    <name evidence="4" type="ORF">A9C19_01240</name>
</gene>
<sequence>MNTNKGGGDMFSFLIFLGVLCPIVCMVVLLMLRLIDQELDFLELENARVKLEKELQESEYHQLNQRIQPHFLFNALNSFLSLTRIGRYEEMVRGMERFSLFLRYKYQEKDVLVPFHTELTHTENYVSIQQLRFGNRLLVTYDISPMLDSVMIPPYTLQTLVENAFKHGLDKKSGEKVLHIHFTREGNWVCLRVMDNGPATINDHDLKNGVGLDNIHRRFQLLFDLRSELSLTKNTEGYTVAKAKWPYIPGDEGL</sequence>
<dbReference type="EMBL" id="CP016020">
    <property type="protein sequence ID" value="APH03489.1"/>
    <property type="molecule type" value="Genomic_DNA"/>
</dbReference>
<dbReference type="InterPro" id="IPR036890">
    <property type="entry name" value="HATPase_C_sf"/>
</dbReference>
<dbReference type="STRING" id="1547283.A9C19_01240"/>
<dbReference type="InterPro" id="IPR010559">
    <property type="entry name" value="Sig_transdc_His_kin_internal"/>
</dbReference>
<accession>A0A1L3MMB4</accession>
<evidence type="ECO:0000256" key="2">
    <source>
        <dbReference type="SAM" id="Phobius"/>
    </source>
</evidence>
<dbReference type="SUPFAM" id="SSF55874">
    <property type="entry name" value="ATPase domain of HSP90 chaperone/DNA topoisomerase II/histidine kinase"/>
    <property type="match status" value="1"/>
</dbReference>